<proteinExistence type="inferred from homology"/>
<feature type="binding site" evidence="6">
    <location>
        <position position="263"/>
    </location>
    <ligand>
        <name>ATP</name>
        <dbReference type="ChEBI" id="CHEBI:30616"/>
    </ligand>
</feature>
<evidence type="ECO:0000259" key="8">
    <source>
        <dbReference type="PROSITE" id="PS50011"/>
    </source>
</evidence>
<evidence type="ECO:0000256" key="5">
    <source>
        <dbReference type="ARBA" id="ARBA00022840"/>
    </source>
</evidence>
<keyword evidence="10" id="KW-1185">Reference proteome</keyword>
<reference evidence="9 10" key="1">
    <citation type="journal article" date="2019" name="Sci. Rep.">
        <title>Comparative genomics of chytrid fungi reveal insights into the obligate biotrophic and pathogenic lifestyle of Synchytrium endobioticum.</title>
        <authorList>
            <person name="van de Vossenberg B.T.L.H."/>
            <person name="Warris S."/>
            <person name="Nguyen H.D.T."/>
            <person name="van Gent-Pelzer M.P.E."/>
            <person name="Joly D.L."/>
            <person name="van de Geest H.C."/>
            <person name="Bonants P.J.M."/>
            <person name="Smith D.S."/>
            <person name="Levesque C.A."/>
            <person name="van der Lee T.A.J."/>
        </authorList>
    </citation>
    <scope>NUCLEOTIDE SEQUENCE [LARGE SCALE GENOMIC DNA]</scope>
    <source>
        <strain evidence="9 10">JEL517</strain>
    </source>
</reference>
<dbReference type="CDD" id="cd06606">
    <property type="entry name" value="STKc_MAPKKK"/>
    <property type="match status" value="1"/>
</dbReference>
<dbReference type="GO" id="GO:0005524">
    <property type="term" value="F:ATP binding"/>
    <property type="evidence" value="ECO:0007669"/>
    <property type="project" value="UniProtKB-UniRule"/>
</dbReference>
<evidence type="ECO:0000256" key="2">
    <source>
        <dbReference type="ARBA" id="ARBA00022679"/>
    </source>
</evidence>
<dbReference type="SMART" id="SM00220">
    <property type="entry name" value="S_TKc"/>
    <property type="match status" value="1"/>
</dbReference>
<dbReference type="OrthoDB" id="266718at2759"/>
<evidence type="ECO:0000256" key="4">
    <source>
        <dbReference type="ARBA" id="ARBA00022777"/>
    </source>
</evidence>
<dbReference type="InterPro" id="IPR050538">
    <property type="entry name" value="MAP_kinase_kinase_kinase"/>
</dbReference>
<feature type="compositionally biased region" description="Basic and acidic residues" evidence="7">
    <location>
        <begin position="1"/>
        <end position="26"/>
    </location>
</feature>
<evidence type="ECO:0000256" key="3">
    <source>
        <dbReference type="ARBA" id="ARBA00022741"/>
    </source>
</evidence>
<dbReference type="PANTHER" id="PTHR48016">
    <property type="entry name" value="MAP KINASE KINASE KINASE SSK2-RELATED-RELATED"/>
    <property type="match status" value="1"/>
</dbReference>
<gene>
    <name evidence="9" type="ORF">SmJEL517_g01941</name>
</gene>
<organism evidence="9 10">
    <name type="scientific">Synchytrium microbalum</name>
    <dbReference type="NCBI Taxonomy" id="1806994"/>
    <lineage>
        <taxon>Eukaryota</taxon>
        <taxon>Fungi</taxon>
        <taxon>Fungi incertae sedis</taxon>
        <taxon>Chytridiomycota</taxon>
        <taxon>Chytridiomycota incertae sedis</taxon>
        <taxon>Chytridiomycetes</taxon>
        <taxon>Synchytriales</taxon>
        <taxon>Synchytriaceae</taxon>
        <taxon>Synchytrium</taxon>
    </lineage>
</organism>
<dbReference type="InterPro" id="IPR011009">
    <property type="entry name" value="Kinase-like_dom_sf"/>
</dbReference>
<evidence type="ECO:0000313" key="10">
    <source>
        <dbReference type="Proteomes" id="UP000319731"/>
    </source>
</evidence>
<evidence type="ECO:0000313" key="9">
    <source>
        <dbReference type="EMBL" id="TPX35656.1"/>
    </source>
</evidence>
<dbReference type="PROSITE" id="PS00108">
    <property type="entry name" value="PROTEIN_KINASE_ST"/>
    <property type="match status" value="1"/>
</dbReference>
<sequence>MADHFKSFRRVRDPDQDKDDEERLERMSGLNLMSKRPQNLKTKDSRHVLRKASTVHTISLERASKHNIVRNISQYFDGLDEVDEPIAEDPVVMVEEPVANTSSPQELSSGDIDITIRSPSGTSSPSTPSTTSLSRGRRTLKERVAEQHNPPSKLETSRPLERGLTARLGMKFEDIKTPDELKSWRRQLRALQPSLFEHDVPPTPASTPPVPRHDSSAASTMMDAQCHNNRTIRWKKGKLIGRGTFGSVFLGLDLDTLEFMAVKQIGIVVPRSSDTEKAENVRVKMQETLEKEVALLQGLDHPNIVRYLGFQVDGAWLNLFLEYVDGGTVASLIESLGGPLPEDFIRSIVYQILLGLEYIHAHYIVHRDIKGANILITEEGIAKIADFGISRRSDIPYKHNARMTNMTGSVFWMAPEVVEGKGYSAKVDIWSLACTMIEMYTGQLPWGSNPDEAQTIYNLGHKAIPQLPSNACPEALDLMKQCLTLDEESRPTATELLNHPFFGVVDDAEEKHES</sequence>
<dbReference type="PANTHER" id="PTHR48016:SF56">
    <property type="entry name" value="MAPKK KINASE"/>
    <property type="match status" value="1"/>
</dbReference>
<dbReference type="AlphaFoldDB" id="A0A507CCA6"/>
<evidence type="ECO:0000256" key="6">
    <source>
        <dbReference type="PROSITE-ProRule" id="PRU10141"/>
    </source>
</evidence>
<dbReference type="EMBL" id="QEAO01000007">
    <property type="protein sequence ID" value="TPX35656.1"/>
    <property type="molecule type" value="Genomic_DNA"/>
</dbReference>
<dbReference type="SUPFAM" id="SSF56112">
    <property type="entry name" value="Protein kinase-like (PK-like)"/>
    <property type="match status" value="1"/>
</dbReference>
<dbReference type="GO" id="GO:0004709">
    <property type="term" value="F:MAP kinase kinase kinase activity"/>
    <property type="evidence" value="ECO:0007669"/>
    <property type="project" value="UniProtKB-ARBA"/>
</dbReference>
<dbReference type="InterPro" id="IPR017441">
    <property type="entry name" value="Protein_kinase_ATP_BS"/>
</dbReference>
<accession>A0A507CCA6</accession>
<name>A0A507CCA6_9FUNG</name>
<keyword evidence="3 6" id="KW-0547">Nucleotide-binding</keyword>
<evidence type="ECO:0000256" key="7">
    <source>
        <dbReference type="SAM" id="MobiDB-lite"/>
    </source>
</evidence>
<feature type="domain" description="Protein kinase" evidence="8">
    <location>
        <begin position="234"/>
        <end position="502"/>
    </location>
</feature>
<keyword evidence="4" id="KW-0418">Kinase</keyword>
<feature type="compositionally biased region" description="Polar residues" evidence="7">
    <location>
        <begin position="99"/>
        <end position="108"/>
    </location>
</feature>
<dbReference type="PROSITE" id="PS00107">
    <property type="entry name" value="PROTEIN_KINASE_ATP"/>
    <property type="match status" value="1"/>
</dbReference>
<dbReference type="FunFam" id="3.30.200.20:FF:000387">
    <property type="entry name" value="Serine/threonine-protein kinase STE11"/>
    <property type="match status" value="1"/>
</dbReference>
<dbReference type="Pfam" id="PF00069">
    <property type="entry name" value="Pkinase"/>
    <property type="match status" value="1"/>
</dbReference>
<dbReference type="Proteomes" id="UP000319731">
    <property type="component" value="Unassembled WGS sequence"/>
</dbReference>
<evidence type="ECO:0000256" key="1">
    <source>
        <dbReference type="ARBA" id="ARBA00006529"/>
    </source>
</evidence>
<protein>
    <recommendedName>
        <fullName evidence="8">Protein kinase domain-containing protein</fullName>
    </recommendedName>
</protein>
<feature type="region of interest" description="Disordered" evidence="7">
    <location>
        <begin position="98"/>
        <end position="162"/>
    </location>
</feature>
<comment type="caution">
    <text evidence="9">The sequence shown here is derived from an EMBL/GenBank/DDBJ whole genome shotgun (WGS) entry which is preliminary data.</text>
</comment>
<comment type="similarity">
    <text evidence="1">Belongs to the protein kinase superfamily. STE Ser/Thr protein kinase family. MAP kinase kinase kinase subfamily.</text>
</comment>
<dbReference type="InterPro" id="IPR008271">
    <property type="entry name" value="Ser/Thr_kinase_AS"/>
</dbReference>
<dbReference type="InterPro" id="IPR000719">
    <property type="entry name" value="Prot_kinase_dom"/>
</dbReference>
<feature type="compositionally biased region" description="Low complexity" evidence="7">
    <location>
        <begin position="115"/>
        <end position="134"/>
    </location>
</feature>
<dbReference type="Gene3D" id="3.30.200.20">
    <property type="entry name" value="Phosphorylase Kinase, domain 1"/>
    <property type="match status" value="1"/>
</dbReference>
<feature type="region of interest" description="Disordered" evidence="7">
    <location>
        <begin position="1"/>
        <end position="30"/>
    </location>
</feature>
<dbReference type="Gene3D" id="1.10.510.10">
    <property type="entry name" value="Transferase(Phosphotransferase) domain 1"/>
    <property type="match status" value="1"/>
</dbReference>
<dbReference type="PROSITE" id="PS50011">
    <property type="entry name" value="PROTEIN_KINASE_DOM"/>
    <property type="match status" value="1"/>
</dbReference>
<dbReference type="STRING" id="1806994.A0A507CCA6"/>
<keyword evidence="2" id="KW-0808">Transferase</keyword>
<feature type="compositionally biased region" description="Pro residues" evidence="7">
    <location>
        <begin position="201"/>
        <end position="210"/>
    </location>
</feature>
<dbReference type="GeneID" id="42003166"/>
<keyword evidence="5 6" id="KW-0067">ATP-binding</keyword>
<feature type="region of interest" description="Disordered" evidence="7">
    <location>
        <begin position="196"/>
        <end position="216"/>
    </location>
</feature>
<dbReference type="RefSeq" id="XP_031026088.1">
    <property type="nucleotide sequence ID" value="XM_031167869.1"/>
</dbReference>